<accession>A0A6C0HHH5</accession>
<feature type="compositionally biased region" description="Basic residues" evidence="1">
    <location>
        <begin position="421"/>
        <end position="448"/>
    </location>
</feature>
<name>A0A6C0HHH5_9ZZZZ</name>
<dbReference type="PANTHER" id="PTHR44167">
    <property type="entry name" value="OVARIAN-SPECIFIC SERINE/THREONINE-PROTEIN KINASE LOK-RELATED"/>
    <property type="match status" value="1"/>
</dbReference>
<dbReference type="PROSITE" id="PS50011">
    <property type="entry name" value="PROTEIN_KINASE_DOM"/>
    <property type="match status" value="1"/>
</dbReference>
<feature type="region of interest" description="Disordered" evidence="1">
    <location>
        <begin position="416"/>
        <end position="455"/>
    </location>
</feature>
<reference evidence="3" key="1">
    <citation type="journal article" date="2020" name="Nature">
        <title>Giant virus diversity and host interactions through global metagenomics.</title>
        <authorList>
            <person name="Schulz F."/>
            <person name="Roux S."/>
            <person name="Paez-Espino D."/>
            <person name="Jungbluth S."/>
            <person name="Walsh D.A."/>
            <person name="Denef V.J."/>
            <person name="McMahon K.D."/>
            <person name="Konstantinidis K.T."/>
            <person name="Eloe-Fadrosh E.A."/>
            <person name="Kyrpides N.C."/>
            <person name="Woyke T."/>
        </authorList>
    </citation>
    <scope>NUCLEOTIDE SEQUENCE</scope>
    <source>
        <strain evidence="3">GVMAG-M-3300023184-105</strain>
    </source>
</reference>
<feature type="domain" description="Protein kinase" evidence="2">
    <location>
        <begin position="1"/>
        <end position="352"/>
    </location>
</feature>
<dbReference type="EMBL" id="MN739960">
    <property type="protein sequence ID" value="QHT80081.1"/>
    <property type="molecule type" value="Genomic_DNA"/>
</dbReference>
<dbReference type="GO" id="GO:0044773">
    <property type="term" value="P:mitotic DNA damage checkpoint signaling"/>
    <property type="evidence" value="ECO:0007669"/>
    <property type="project" value="TreeGrafter"/>
</dbReference>
<dbReference type="InterPro" id="IPR008271">
    <property type="entry name" value="Ser/Thr_kinase_AS"/>
</dbReference>
<dbReference type="InterPro" id="IPR000719">
    <property type="entry name" value="Prot_kinase_dom"/>
</dbReference>
<dbReference type="AlphaFoldDB" id="A0A6C0HHH5"/>
<dbReference type="PROSITE" id="PS00108">
    <property type="entry name" value="PROTEIN_KINASE_ST"/>
    <property type="match status" value="1"/>
</dbReference>
<sequence length="455" mass="52297">MSISSVVGEGAYGCIHKPSLTCKGSKIQNYKNKVSKVLQREKAKLELDEYSSIAKADSTREYYLGTPVECSVDNTPTNIQSIEKCKNGTDLLKKLDDLSLLIMDDGGINLKEYADLMETWSATPEHVEQTERFIIELHRIFHGISVFIEKGILHYDMKPQNIVYNSEKERMNIIDFGLTISLKDKLADIESSENNMARYHWSYPFESFFLNKDKYEKYAEMSQTEKAEYYQSILRKITDESTDESKAFKTFFSFVLDETPDSTGFKEHMAGFYQTFVVEMTMKNYPMFIKKSVSSIDVYGLGITLLYVLRQTRRLLKDKLYTDLYNLGINMVNADLAKRITATAALSQYETILTENSIMSKYRISFANHKIVQGEPIPEKIEQSIESIKIDDIIIPPNKLNEHAVSINLQPTKKLISEKSAKKRKAKKSKKTAKKRAPKRRTLSKPKKMQTQILE</sequence>
<evidence type="ECO:0000313" key="3">
    <source>
        <dbReference type="EMBL" id="QHT80081.1"/>
    </source>
</evidence>
<protein>
    <recommendedName>
        <fullName evidence="2">Protein kinase domain-containing protein</fullName>
    </recommendedName>
</protein>
<dbReference type="GO" id="GO:0005524">
    <property type="term" value="F:ATP binding"/>
    <property type="evidence" value="ECO:0007669"/>
    <property type="project" value="InterPro"/>
</dbReference>
<proteinExistence type="predicted"/>
<evidence type="ECO:0000256" key="1">
    <source>
        <dbReference type="SAM" id="MobiDB-lite"/>
    </source>
</evidence>
<dbReference type="GO" id="GO:0005737">
    <property type="term" value="C:cytoplasm"/>
    <property type="evidence" value="ECO:0007669"/>
    <property type="project" value="TreeGrafter"/>
</dbReference>
<organism evidence="3">
    <name type="scientific">viral metagenome</name>
    <dbReference type="NCBI Taxonomy" id="1070528"/>
    <lineage>
        <taxon>unclassified sequences</taxon>
        <taxon>metagenomes</taxon>
        <taxon>organismal metagenomes</taxon>
    </lineage>
</organism>
<dbReference type="GO" id="GO:0005634">
    <property type="term" value="C:nucleus"/>
    <property type="evidence" value="ECO:0007669"/>
    <property type="project" value="TreeGrafter"/>
</dbReference>
<dbReference type="Gene3D" id="1.10.510.10">
    <property type="entry name" value="Transferase(Phosphotransferase) domain 1"/>
    <property type="match status" value="1"/>
</dbReference>
<evidence type="ECO:0000259" key="2">
    <source>
        <dbReference type="PROSITE" id="PS50011"/>
    </source>
</evidence>
<dbReference type="Pfam" id="PF00069">
    <property type="entry name" value="Pkinase"/>
    <property type="match status" value="1"/>
</dbReference>
<dbReference type="SUPFAM" id="SSF56112">
    <property type="entry name" value="Protein kinase-like (PK-like)"/>
    <property type="match status" value="1"/>
</dbReference>
<dbReference type="GO" id="GO:0004674">
    <property type="term" value="F:protein serine/threonine kinase activity"/>
    <property type="evidence" value="ECO:0007669"/>
    <property type="project" value="TreeGrafter"/>
</dbReference>
<dbReference type="PANTHER" id="PTHR44167:SF24">
    <property type="entry name" value="SERINE_THREONINE-PROTEIN KINASE CHK2"/>
    <property type="match status" value="1"/>
</dbReference>
<dbReference type="InterPro" id="IPR011009">
    <property type="entry name" value="Kinase-like_dom_sf"/>
</dbReference>